<gene>
    <name evidence="2" type="ORF">GQ61_08945</name>
</gene>
<dbReference type="SUPFAM" id="SSF52743">
    <property type="entry name" value="Subtilisin-like"/>
    <property type="match status" value="1"/>
</dbReference>
<evidence type="ECO:0000313" key="3">
    <source>
        <dbReference type="Proteomes" id="UP000237351"/>
    </source>
</evidence>
<dbReference type="GO" id="GO:0006508">
    <property type="term" value="P:proteolysis"/>
    <property type="evidence" value="ECO:0007669"/>
    <property type="project" value="InterPro"/>
</dbReference>
<dbReference type="InterPro" id="IPR000209">
    <property type="entry name" value="Peptidase_S8/S53_dom"/>
</dbReference>
<dbReference type="KEGG" id="naf:GQ61_08945"/>
<organism evidence="2 3">
    <name type="scientific">Candidatus Nucleicultrix amoebiphila FS5</name>
    <dbReference type="NCBI Taxonomy" id="1414854"/>
    <lineage>
        <taxon>Bacteria</taxon>
        <taxon>Pseudomonadati</taxon>
        <taxon>Pseudomonadota</taxon>
        <taxon>Alphaproteobacteria</taxon>
        <taxon>Holosporales</taxon>
        <taxon>Candidatus Nucleicultricaceae</taxon>
        <taxon>Candidatus Nucleicultrix</taxon>
    </lineage>
</organism>
<protein>
    <recommendedName>
        <fullName evidence="1">Peptidase S8/S53 domain-containing protein</fullName>
    </recommendedName>
</protein>
<dbReference type="GO" id="GO:0004252">
    <property type="term" value="F:serine-type endopeptidase activity"/>
    <property type="evidence" value="ECO:0007669"/>
    <property type="project" value="InterPro"/>
</dbReference>
<proteinExistence type="predicted"/>
<evidence type="ECO:0000259" key="1">
    <source>
        <dbReference type="Pfam" id="PF00082"/>
    </source>
</evidence>
<dbReference type="Proteomes" id="UP000237351">
    <property type="component" value="Chromosome"/>
</dbReference>
<keyword evidence="3" id="KW-1185">Reference proteome</keyword>
<evidence type="ECO:0000313" key="2">
    <source>
        <dbReference type="EMBL" id="ARN85393.1"/>
    </source>
</evidence>
<feature type="domain" description="Peptidase S8/S53" evidence="1">
    <location>
        <begin position="453"/>
        <end position="582"/>
    </location>
</feature>
<dbReference type="InterPro" id="IPR036852">
    <property type="entry name" value="Peptidase_S8/S53_dom_sf"/>
</dbReference>
<sequence>MRGNIHEMRQANLNYYQQLVTANQDLLKRSLDRQEKNNWMKHLKTSALALSGVFLVGQPNFASSLREELGIKKYHSSQTKYKAALQSKKIETDKTLDEQLNPLKALTPQQRARLFEISDITVENDLLKNLKEIAERGKNYAKLRSKYRGMPHTIDTLTTFILLKDDDYRKENLPYLIPLFEKEYHTRYRIVKKQDQLLRELMTRLDDTLDSDVAIKKYLQSLYMHGKYDAYAMKWTKFKHVLESQNKALLGLSFRNQNHSGKGVTLIVYEKDVEENHGTDMIKTVKHGVTHKNVGIHRTQGLAPDATIKAWNYQDLLEQIGEGKTTLFKSKGLPIVVNASHSAGEEIITVFKQDEKGKVHFTFPTNKIPPRLKLSLNVVEGVLDLSLKSSEISVPVLKTSEILSSSFAEFPIIDAYLKSQHWTPESPLPPLLQKIYLDAQQYALEDTLLLKEMLEGSDILLFRSAGNEGLTMIKGNKPGLKKVMESHQELLDHTLLVGDWDISKSAISSYSNQAGDYSDMFLLAPGKYQIRDVGDNIYEFIPKGGTSTASAIASAIATKLRGAFPDLTYSEIKEALLKGANKDDIKDYNPNIHGQGIINFKGAMAEAHKIRAQKMLIQQS</sequence>
<dbReference type="Gene3D" id="3.40.50.200">
    <property type="entry name" value="Peptidase S8/S53 domain"/>
    <property type="match status" value="1"/>
</dbReference>
<dbReference type="AlphaFoldDB" id="A0A1W6N6C1"/>
<dbReference type="Pfam" id="PF00082">
    <property type="entry name" value="Peptidase_S8"/>
    <property type="match status" value="1"/>
</dbReference>
<dbReference type="EMBL" id="CP008743">
    <property type="protein sequence ID" value="ARN85393.1"/>
    <property type="molecule type" value="Genomic_DNA"/>
</dbReference>
<reference evidence="2 3" key="1">
    <citation type="submission" date="2014-06" db="EMBL/GenBank/DDBJ databases">
        <title>The genome of the endonuclear symbiont Nucleicultrix amoebiphila.</title>
        <authorList>
            <person name="Schulz F."/>
            <person name="Horn M."/>
        </authorList>
    </citation>
    <scope>NUCLEOTIDE SEQUENCE [LARGE SCALE GENOMIC DNA]</scope>
    <source>
        <strain evidence="2 3">FS5</strain>
    </source>
</reference>
<name>A0A1W6N6C1_9PROT</name>
<dbReference type="STRING" id="1414854.GQ61_08945"/>
<accession>A0A1W6N6C1</accession>